<dbReference type="PANTHER" id="PTHR24567">
    <property type="entry name" value="CRP FAMILY TRANSCRIPTIONAL REGULATORY PROTEIN"/>
    <property type="match status" value="1"/>
</dbReference>
<dbReference type="GO" id="GO:0003700">
    <property type="term" value="F:DNA-binding transcription factor activity"/>
    <property type="evidence" value="ECO:0007669"/>
    <property type="project" value="TreeGrafter"/>
</dbReference>
<dbReference type="CDD" id="cd00092">
    <property type="entry name" value="HTH_CRP"/>
    <property type="match status" value="1"/>
</dbReference>
<evidence type="ECO:0000256" key="1">
    <source>
        <dbReference type="ARBA" id="ARBA00023015"/>
    </source>
</evidence>
<organism evidence="6 7">
    <name type="scientific">Pseudomonas knackmussii (strain DSM 6978 / CCUG 54928 / LMG 23759 / B13)</name>
    <dbReference type="NCBI Taxonomy" id="1301098"/>
    <lineage>
        <taxon>Bacteria</taxon>
        <taxon>Pseudomonadati</taxon>
        <taxon>Pseudomonadota</taxon>
        <taxon>Gammaproteobacteria</taxon>
        <taxon>Pseudomonadales</taxon>
        <taxon>Pseudomonadaceae</taxon>
        <taxon>Pseudomonas</taxon>
    </lineage>
</organism>
<dbReference type="SMART" id="SM00100">
    <property type="entry name" value="cNMP"/>
    <property type="match status" value="1"/>
</dbReference>
<reference evidence="6 7" key="2">
    <citation type="submission" date="2014-05" db="EMBL/GenBank/DDBJ databases">
        <title>Genome sequence of the 3-chlorobenzoate degrading bacterium Pseudomonas knackmussii B13 shows multiple evidence for horizontal gene transfer.</title>
        <authorList>
            <person name="Miyazaki R."/>
            <person name="Bertelli C."/>
            <person name="Falquet L."/>
            <person name="Robinson-Rechavi M."/>
            <person name="Gharib W."/>
            <person name="Roy S."/>
            <person name="Van der Meer J.R."/>
        </authorList>
    </citation>
    <scope>NUCLEOTIDE SEQUENCE [LARGE SCALE GENOMIC DNA]</scope>
    <source>
        <strain evidence="6 7">B13</strain>
    </source>
</reference>
<evidence type="ECO:0000259" key="4">
    <source>
        <dbReference type="PROSITE" id="PS50042"/>
    </source>
</evidence>
<dbReference type="AlphaFoldDB" id="A0A024HGY5"/>
<dbReference type="Pfam" id="PF13545">
    <property type="entry name" value="HTH_Crp_2"/>
    <property type="match status" value="1"/>
</dbReference>
<dbReference type="SUPFAM" id="SSF46785">
    <property type="entry name" value="Winged helix' DNA-binding domain"/>
    <property type="match status" value="1"/>
</dbReference>
<dbReference type="Gene3D" id="2.60.120.10">
    <property type="entry name" value="Jelly Rolls"/>
    <property type="match status" value="1"/>
</dbReference>
<feature type="domain" description="Cyclic nucleotide-binding" evidence="4">
    <location>
        <begin position="24"/>
        <end position="104"/>
    </location>
</feature>
<evidence type="ECO:0000313" key="7">
    <source>
        <dbReference type="Proteomes" id="UP000025241"/>
    </source>
</evidence>
<dbReference type="GO" id="GO:0005829">
    <property type="term" value="C:cytosol"/>
    <property type="evidence" value="ECO:0007669"/>
    <property type="project" value="TreeGrafter"/>
</dbReference>
<evidence type="ECO:0000259" key="5">
    <source>
        <dbReference type="PROSITE" id="PS51063"/>
    </source>
</evidence>
<reference evidence="6 7" key="1">
    <citation type="submission" date="2013-03" db="EMBL/GenBank/DDBJ databases">
        <authorList>
            <person name="Linke B."/>
        </authorList>
    </citation>
    <scope>NUCLEOTIDE SEQUENCE [LARGE SCALE GENOMIC DNA]</scope>
    <source>
        <strain evidence="6 7">B13</strain>
    </source>
</reference>
<dbReference type="SMART" id="SM00419">
    <property type="entry name" value="HTH_CRP"/>
    <property type="match status" value="1"/>
</dbReference>
<dbReference type="PROSITE" id="PS50042">
    <property type="entry name" value="CNMP_BINDING_3"/>
    <property type="match status" value="1"/>
</dbReference>
<dbReference type="SUPFAM" id="SSF51206">
    <property type="entry name" value="cAMP-binding domain-like"/>
    <property type="match status" value="1"/>
</dbReference>
<gene>
    <name evidence="6" type="primary">fnr</name>
    <name evidence="6" type="ORF">PKB_2562</name>
</gene>
<dbReference type="PROSITE" id="PS51063">
    <property type="entry name" value="HTH_CRP_2"/>
    <property type="match status" value="1"/>
</dbReference>
<dbReference type="InterPro" id="IPR036390">
    <property type="entry name" value="WH_DNA-bd_sf"/>
</dbReference>
<dbReference type="InterPro" id="IPR050397">
    <property type="entry name" value="Env_Response_Regulators"/>
</dbReference>
<dbReference type="STRING" id="1301098.PKB_2562"/>
<proteinExistence type="predicted"/>
<feature type="domain" description="HTH crp-type" evidence="5">
    <location>
        <begin position="157"/>
        <end position="230"/>
    </location>
</feature>
<dbReference type="KEGG" id="pkc:PKB_2562"/>
<dbReference type="InterPro" id="IPR000595">
    <property type="entry name" value="cNMP-bd_dom"/>
</dbReference>
<name>A0A024HGY5_PSEKB</name>
<keyword evidence="2" id="KW-0238">DNA-binding</keyword>
<dbReference type="EMBL" id="HG322950">
    <property type="protein sequence ID" value="CDF83909.1"/>
    <property type="molecule type" value="Genomic_DNA"/>
</dbReference>
<sequence length="248" mass="27883">MPEERPPPRLQVSCQACSLSRLCLPASLSNSEVEELDHIVRRNRPLHKGEYLFRADDLMQHVYAVRSGAIKTYLLDANGEEQVTGFILPGEMLGLDAIGAERFRGYATALETSLVCAIGLDQLEELSGRIPGLRHQLLHILSQGIHVEHEHIRHSRERAEQRLATFLLGLSTRYHQRGLSPDAFILPMTRAEIGNYLDLTVETVSRLFTRYAQAGLIECHGREVRLLDRGGLCRMGGQHETRNPTQST</sequence>
<dbReference type="FunFam" id="1.10.10.10:FF:000028">
    <property type="entry name" value="Fumarate/nitrate reduction transcriptional regulator Fnr"/>
    <property type="match status" value="1"/>
</dbReference>
<dbReference type="Proteomes" id="UP000025241">
    <property type="component" value="Chromosome I"/>
</dbReference>
<evidence type="ECO:0000256" key="3">
    <source>
        <dbReference type="ARBA" id="ARBA00023163"/>
    </source>
</evidence>
<accession>A0A024HGY5</accession>
<dbReference type="PATRIC" id="fig|1301098.3.peg.2569"/>
<dbReference type="RefSeq" id="WP_043252191.1">
    <property type="nucleotide sequence ID" value="NZ_HG322950.1"/>
</dbReference>
<dbReference type="NCBIfam" id="NF008365">
    <property type="entry name" value="PRK11161.1"/>
    <property type="match status" value="1"/>
</dbReference>
<dbReference type="InterPro" id="IPR012318">
    <property type="entry name" value="HTH_CRP"/>
</dbReference>
<dbReference type="PRINTS" id="PR00034">
    <property type="entry name" value="HTHCRP"/>
</dbReference>
<keyword evidence="3" id="KW-0804">Transcription</keyword>
<dbReference type="eggNOG" id="COG0664">
    <property type="taxonomic scope" value="Bacteria"/>
</dbReference>
<dbReference type="InterPro" id="IPR018490">
    <property type="entry name" value="cNMP-bd_dom_sf"/>
</dbReference>
<dbReference type="OrthoDB" id="7643467at2"/>
<dbReference type="GO" id="GO:0003677">
    <property type="term" value="F:DNA binding"/>
    <property type="evidence" value="ECO:0007669"/>
    <property type="project" value="UniProtKB-KW"/>
</dbReference>
<evidence type="ECO:0000256" key="2">
    <source>
        <dbReference type="ARBA" id="ARBA00023125"/>
    </source>
</evidence>
<keyword evidence="7" id="KW-1185">Reference proteome</keyword>
<protein>
    <submittedName>
        <fullName evidence="6">Fumarate and nitrate reduction regulatory protein</fullName>
    </submittedName>
</protein>
<dbReference type="InterPro" id="IPR036388">
    <property type="entry name" value="WH-like_DNA-bd_sf"/>
</dbReference>
<dbReference type="InterPro" id="IPR014710">
    <property type="entry name" value="RmlC-like_jellyroll"/>
</dbReference>
<dbReference type="CDD" id="cd00038">
    <property type="entry name" value="CAP_ED"/>
    <property type="match status" value="1"/>
</dbReference>
<evidence type="ECO:0000313" key="6">
    <source>
        <dbReference type="EMBL" id="CDF83909.1"/>
    </source>
</evidence>
<keyword evidence="1" id="KW-0805">Transcription regulation</keyword>
<dbReference type="Pfam" id="PF00027">
    <property type="entry name" value="cNMP_binding"/>
    <property type="match status" value="1"/>
</dbReference>
<dbReference type="PANTHER" id="PTHR24567:SF75">
    <property type="entry name" value="FUMARATE AND NITRATE REDUCTION REGULATORY PROTEIN"/>
    <property type="match status" value="1"/>
</dbReference>
<dbReference type="Gene3D" id="1.10.10.10">
    <property type="entry name" value="Winged helix-like DNA-binding domain superfamily/Winged helix DNA-binding domain"/>
    <property type="match status" value="1"/>
</dbReference>
<dbReference type="HOGENOM" id="CLU_075053_0_2_6"/>